<keyword evidence="7 18" id="KW-0418">Kinase</keyword>
<dbReference type="EMBL" id="GGYP01005971">
    <property type="protein sequence ID" value="MDE50742.1"/>
    <property type="molecule type" value="Transcribed_RNA"/>
</dbReference>
<evidence type="ECO:0000256" key="2">
    <source>
        <dbReference type="ARBA" id="ARBA00022679"/>
    </source>
</evidence>
<keyword evidence="11" id="KW-0829">Tyrosine-protein kinase</keyword>
<evidence type="ECO:0000256" key="7">
    <source>
        <dbReference type="ARBA" id="ARBA00022777"/>
    </source>
</evidence>
<dbReference type="CDD" id="cd00192">
    <property type="entry name" value="PTKc"/>
    <property type="match status" value="1"/>
</dbReference>
<feature type="compositionally biased region" description="Low complexity" evidence="14">
    <location>
        <begin position="633"/>
        <end position="643"/>
    </location>
</feature>
<dbReference type="PANTHER" id="PTHR24416:SF525">
    <property type="entry name" value="INSULIN-LIKE RECEPTOR"/>
    <property type="match status" value="1"/>
</dbReference>
<feature type="binding site" evidence="13">
    <location>
        <position position="1294"/>
    </location>
    <ligand>
        <name>ATP</name>
        <dbReference type="ChEBI" id="CHEBI:30616"/>
    </ligand>
</feature>
<keyword evidence="10 15" id="KW-0472">Membrane</keyword>
<keyword evidence="9 15" id="KW-1133">Transmembrane helix</keyword>
<dbReference type="InterPro" id="IPR008266">
    <property type="entry name" value="Tyr_kinase_AS"/>
</dbReference>
<feature type="compositionally biased region" description="Basic residues" evidence="14">
    <location>
        <begin position="223"/>
        <end position="232"/>
    </location>
</feature>
<dbReference type="GO" id="GO:0005886">
    <property type="term" value="C:plasma membrane"/>
    <property type="evidence" value="ECO:0007669"/>
    <property type="project" value="TreeGrafter"/>
</dbReference>
<evidence type="ECO:0000256" key="10">
    <source>
        <dbReference type="ARBA" id="ARBA00023136"/>
    </source>
</evidence>
<evidence type="ECO:0000259" key="17">
    <source>
        <dbReference type="PROSITE" id="PS50011"/>
    </source>
</evidence>
<feature type="region of interest" description="Disordered" evidence="14">
    <location>
        <begin position="91"/>
        <end position="135"/>
    </location>
</feature>
<dbReference type="SUPFAM" id="SSF63825">
    <property type="entry name" value="YWTD domain"/>
    <property type="match status" value="1"/>
</dbReference>
<evidence type="ECO:0000256" key="13">
    <source>
        <dbReference type="PROSITE-ProRule" id="PRU10141"/>
    </source>
</evidence>
<dbReference type="InterPro" id="IPR000719">
    <property type="entry name" value="Prot_kinase_dom"/>
</dbReference>
<feature type="region of interest" description="Disordered" evidence="14">
    <location>
        <begin position="1291"/>
        <end position="1369"/>
    </location>
</feature>
<dbReference type="GO" id="GO:0004714">
    <property type="term" value="F:transmembrane receptor protein tyrosine kinase activity"/>
    <property type="evidence" value="ECO:0007669"/>
    <property type="project" value="UniProtKB-EC"/>
</dbReference>
<evidence type="ECO:0000256" key="6">
    <source>
        <dbReference type="ARBA" id="ARBA00022741"/>
    </source>
</evidence>
<feature type="compositionally biased region" description="Polar residues" evidence="14">
    <location>
        <begin position="538"/>
        <end position="564"/>
    </location>
</feature>
<dbReference type="PANTHER" id="PTHR24416">
    <property type="entry name" value="TYROSINE-PROTEIN KINASE RECEPTOR"/>
    <property type="match status" value="1"/>
</dbReference>
<feature type="signal peptide" evidence="16">
    <location>
        <begin position="1"/>
        <end position="27"/>
    </location>
</feature>
<feature type="compositionally biased region" description="Polar residues" evidence="14">
    <location>
        <begin position="285"/>
        <end position="294"/>
    </location>
</feature>
<feature type="compositionally biased region" description="Low complexity" evidence="14">
    <location>
        <begin position="351"/>
        <end position="368"/>
    </location>
</feature>
<dbReference type="GO" id="GO:0007169">
    <property type="term" value="P:cell surface receptor protein tyrosine kinase signaling pathway"/>
    <property type="evidence" value="ECO:0007669"/>
    <property type="project" value="TreeGrafter"/>
</dbReference>
<feature type="compositionally biased region" description="Acidic residues" evidence="14">
    <location>
        <begin position="98"/>
        <end position="108"/>
    </location>
</feature>
<dbReference type="PRINTS" id="PR00109">
    <property type="entry name" value="TYRKINASE"/>
</dbReference>
<evidence type="ECO:0000256" key="14">
    <source>
        <dbReference type="SAM" id="MobiDB-lite"/>
    </source>
</evidence>
<keyword evidence="5" id="KW-0677">Repeat</keyword>
<dbReference type="InterPro" id="IPR017441">
    <property type="entry name" value="Protein_kinase_ATP_BS"/>
</dbReference>
<sequence length="1651" mass="181263">MHLYSFRSLKTLVFILYRLILLQTAQQVALQKRNVDDSSNNGHQDLTNRTFNGPVIVLMSSDTVSIVQLPMILYGNLTEVYMLADEYHQQPENQDGNLDQDDDEDSQDEDARSIEDDDDDLPSHRAAHHGSRFDADARETEQMLLHKMSVNRTTSLGKSGWQQIGGGGAGARDREEVSLPEQAAAGRRVAARDGAGGEVKEVEGEEEEGDDINAGHNQEHERHLGRRPRRSNSLRDHDDSSNNSAPPAARNEPSNTNETENSTKKQSDDDDDVGAKKHTLVRGAQESSKQNVTSAAAAAIAHPQQQQQQQPNLASTPVEGASSVNSAPAEEDDKISRSSAVFSSIQPGPSPSATSSSGAPASSSSSSSRIHFSDFDVHMSLGYAFVADSAGRIHRFKLPVAAGSKSSSSSASSHTGSKLRYPSYNAKSTVSNGGESVAIVNDDTTNAIDADSKFKSSPIQSKVAVDATTNVVGGGSTSNSTTANSTTDAASSSHDANRDSDWLHGSALSGSSDVNKVRSEQSNGGGSVTHEQTENESQHPAISGGQNDLSEPVRSNSGVSGTSRLSFDYDKQGFSFENLKQVDDVRPKIIWSRSSKHTTEAKTGRAYSAKQRDRQQLANFGGALPPQREINQTAAASAQTTNARPLEQATHPSSSDATPQPGIDGYSGNEIRNEQPRSNPGAGERGAKAGKYTTRMHTQSATMRTEIAVDWLNNLLFVLDKCRLLVMDFDGNNELILIDDFNANNRPVDIKVDPMNDFLFWLQVGKFHNTIYKLDLSVLSVPSATQKLVSNRLRLSYHSDISTSTSTTNNNTNDNGRVNFDASDLIPLVSHHYAHPIITNLPTYAKIFTIDHKHSRIYVPLSPSSASNAAADEHSRYPSSSSNSNDDAQAKRDDTEIFAPTDDVTHLNTTTHHQSSDGAPFSAAAECDHNNETVAQTNEGAQILAYNLDGTDVGPLRTLGDKSHINNLDGIEDLALNSREGLLYWLTNGGRDLFEEFKENSTIQPAQHYLYGKSYKKLIYFDDNNANQPTNHKPRFNVRKIIGLLSASISSNRQTRSGKGPEMSQQWKMDATRNAPYIILGITCLVVTTVYLIYALIFQRIHEARTRLSQCQAGGESMSGGESSIGADSHVDDNLNGFVNSTTISRWVSGGPSVRDTETSTFDRDINSFNRRLGGYDLESTNYEASNAVDDHYRGSTLNNQTDEHQFTLPSTSRLANLSEWPTNMHDLSNKLYVPVEVLRDEALSSIRRVSIDQLEIERTAPLGEGYFGTVLQGTIDCSKYQIDGRQRMASPCKAPISPDSLAPPSRARIFAPSTSSSGHGSSSSTSCEFATAHTDQSTTNRDDYLTPKNQLSSSTASDYGVEMPAASSSTQDESCSGYCDTHDIRSFRTTAASLVGTKLKVAIKKLKDNASSEEKRDFLQEAKLLANFNHPNIVHLIGICLDRGSTLIIMELMLGGDLIRYMQENTPRQANNYADDLTYDDLLKICLDIANGCCYLEDMDYIHRDLAARNCLVSSRKREERVVKLADFGLARDIYKDSYYKKMNDSAMPLKWMAPESLAEQKFTKKSDVWSFGVVMWEVMSYCQEKPYSGVEPFLMKEHLASGARLRQPDCCDDSMYRLMNQCWQMEPNKRPTFHECRAMLIEIKNVGRL</sequence>
<feature type="domain" description="Protein kinase" evidence="17">
    <location>
        <begin position="1257"/>
        <end position="1642"/>
    </location>
</feature>
<dbReference type="SMART" id="SM00219">
    <property type="entry name" value="TyrKc"/>
    <property type="match status" value="1"/>
</dbReference>
<feature type="region of interest" description="Disordered" evidence="14">
    <location>
        <begin position="156"/>
        <end position="368"/>
    </location>
</feature>
<dbReference type="InterPro" id="IPR020635">
    <property type="entry name" value="Tyr_kinase_cat_dom"/>
</dbReference>
<accession>A0A6G1SLA0</accession>
<keyword evidence="4 16" id="KW-0732">Signal</keyword>
<feature type="compositionally biased region" description="Low complexity" evidence="14">
    <location>
        <begin position="401"/>
        <end position="413"/>
    </location>
</feature>
<keyword evidence="6 13" id="KW-0547">Nucleotide-binding</keyword>
<dbReference type="InterPro" id="IPR011042">
    <property type="entry name" value="6-blade_b-propeller_TolB-like"/>
</dbReference>
<feature type="compositionally biased region" description="Low complexity" evidence="14">
    <location>
        <begin position="295"/>
        <end position="310"/>
    </location>
</feature>
<protein>
    <submittedName>
        <fullName evidence="18">Tyrosine-protein kinase transforming protein ros</fullName>
    </submittedName>
</protein>
<dbReference type="Gene3D" id="1.10.510.10">
    <property type="entry name" value="Transferase(Phosphotransferase) domain 1"/>
    <property type="match status" value="1"/>
</dbReference>
<feature type="transmembrane region" description="Helical" evidence="15">
    <location>
        <begin position="1075"/>
        <end position="1097"/>
    </location>
</feature>
<evidence type="ECO:0000256" key="5">
    <source>
        <dbReference type="ARBA" id="ARBA00022737"/>
    </source>
</evidence>
<evidence type="ECO:0000256" key="15">
    <source>
        <dbReference type="SAM" id="Phobius"/>
    </source>
</evidence>
<keyword evidence="8 13" id="KW-0067">ATP-binding</keyword>
<feature type="compositionally biased region" description="Low complexity" evidence="14">
    <location>
        <begin position="477"/>
        <end position="493"/>
    </location>
</feature>
<dbReference type="InterPro" id="IPR050122">
    <property type="entry name" value="RTK"/>
</dbReference>
<name>A0A6G1SLA0_9ACAR</name>
<evidence type="ECO:0000256" key="11">
    <source>
        <dbReference type="ARBA" id="ARBA00023137"/>
    </source>
</evidence>
<evidence type="ECO:0000256" key="3">
    <source>
        <dbReference type="ARBA" id="ARBA00022692"/>
    </source>
</evidence>
<feature type="compositionally biased region" description="Polar residues" evidence="14">
    <location>
        <begin position="337"/>
        <end position="346"/>
    </location>
</feature>
<organism evidence="18">
    <name type="scientific">Aceria tosichella</name>
    <name type="common">wheat curl mite</name>
    <dbReference type="NCBI Taxonomy" id="561515"/>
    <lineage>
        <taxon>Eukaryota</taxon>
        <taxon>Metazoa</taxon>
        <taxon>Ecdysozoa</taxon>
        <taxon>Arthropoda</taxon>
        <taxon>Chelicerata</taxon>
        <taxon>Arachnida</taxon>
        <taxon>Acari</taxon>
        <taxon>Acariformes</taxon>
        <taxon>Trombidiformes</taxon>
        <taxon>Prostigmata</taxon>
        <taxon>Eupodina</taxon>
        <taxon>Eriophyoidea</taxon>
        <taxon>Eriophyidae</taxon>
        <taxon>Eriophyinae</taxon>
        <taxon>Aceriini</taxon>
        <taxon>Aceria</taxon>
    </lineage>
</organism>
<evidence type="ECO:0000256" key="8">
    <source>
        <dbReference type="ARBA" id="ARBA00022840"/>
    </source>
</evidence>
<dbReference type="Pfam" id="PF07714">
    <property type="entry name" value="PK_Tyr_Ser-Thr"/>
    <property type="match status" value="1"/>
</dbReference>
<evidence type="ECO:0000256" key="4">
    <source>
        <dbReference type="ARBA" id="ARBA00022729"/>
    </source>
</evidence>
<feature type="region of interest" description="Disordered" evidence="14">
    <location>
        <begin position="863"/>
        <end position="891"/>
    </location>
</feature>
<dbReference type="InterPro" id="IPR011009">
    <property type="entry name" value="Kinase-like_dom_sf"/>
</dbReference>
<dbReference type="PROSITE" id="PS00107">
    <property type="entry name" value="PROTEIN_KINASE_ATP"/>
    <property type="match status" value="1"/>
</dbReference>
<feature type="compositionally biased region" description="Low complexity" evidence="14">
    <location>
        <begin position="1314"/>
        <end position="1327"/>
    </location>
</feature>
<evidence type="ECO:0000313" key="18">
    <source>
        <dbReference type="EMBL" id="MDE50742.1"/>
    </source>
</evidence>
<keyword evidence="2" id="KW-0808">Transferase</keyword>
<feature type="region of interest" description="Disordered" evidence="14">
    <location>
        <begin position="470"/>
        <end position="564"/>
    </location>
</feature>
<evidence type="ECO:0000256" key="16">
    <source>
        <dbReference type="SAM" id="SignalP"/>
    </source>
</evidence>
<dbReference type="SUPFAM" id="SSF56112">
    <property type="entry name" value="Protein kinase-like (PK-like)"/>
    <property type="match status" value="1"/>
</dbReference>
<evidence type="ECO:0000256" key="12">
    <source>
        <dbReference type="ARBA" id="ARBA00051243"/>
    </source>
</evidence>
<dbReference type="Gene3D" id="2.120.10.30">
    <property type="entry name" value="TolB, C-terminal domain"/>
    <property type="match status" value="1"/>
</dbReference>
<feature type="compositionally biased region" description="Polar residues" evidence="14">
    <location>
        <begin position="1348"/>
        <end position="1358"/>
    </location>
</feature>
<feature type="region of interest" description="Disordered" evidence="14">
    <location>
        <begin position="633"/>
        <end position="697"/>
    </location>
</feature>
<dbReference type="FunFam" id="1.10.510.10:FF:000554">
    <property type="entry name" value="Predicted protein"/>
    <property type="match status" value="1"/>
</dbReference>
<keyword evidence="3 15" id="KW-0812">Transmembrane</keyword>
<reference evidence="18" key="1">
    <citation type="submission" date="2018-10" db="EMBL/GenBank/DDBJ databases">
        <title>Transcriptome assembly of Aceria tosichella (Wheat curl mite) Type 2.</title>
        <authorList>
            <person name="Scully E.D."/>
            <person name="Geib S.M."/>
            <person name="Palmer N.A."/>
            <person name="Gupta A.K."/>
            <person name="Sarath G."/>
            <person name="Tatineni S."/>
        </authorList>
    </citation>
    <scope>NUCLEOTIDE SEQUENCE</scope>
    <source>
        <strain evidence="18">LincolnNE</strain>
    </source>
</reference>
<dbReference type="PROSITE" id="PS00109">
    <property type="entry name" value="PROTEIN_KINASE_TYR"/>
    <property type="match status" value="1"/>
</dbReference>
<proteinExistence type="predicted"/>
<feature type="region of interest" description="Disordered" evidence="14">
    <location>
        <begin position="400"/>
        <end position="431"/>
    </location>
</feature>
<dbReference type="GO" id="GO:0005524">
    <property type="term" value="F:ATP binding"/>
    <property type="evidence" value="ECO:0007669"/>
    <property type="project" value="UniProtKB-UniRule"/>
</dbReference>
<feature type="compositionally biased region" description="Low complexity" evidence="14">
    <location>
        <begin position="251"/>
        <end position="260"/>
    </location>
</feature>
<comment type="subcellular location">
    <subcellularLocation>
        <location evidence="1">Membrane</location>
        <topology evidence="1">Single-pass type I membrane protein</topology>
    </subcellularLocation>
</comment>
<comment type="catalytic activity">
    <reaction evidence="12">
        <text>L-tyrosyl-[protein] + ATP = O-phospho-L-tyrosyl-[protein] + ADP + H(+)</text>
        <dbReference type="Rhea" id="RHEA:10596"/>
        <dbReference type="Rhea" id="RHEA-COMP:10136"/>
        <dbReference type="Rhea" id="RHEA-COMP:20101"/>
        <dbReference type="ChEBI" id="CHEBI:15378"/>
        <dbReference type="ChEBI" id="CHEBI:30616"/>
        <dbReference type="ChEBI" id="CHEBI:46858"/>
        <dbReference type="ChEBI" id="CHEBI:61978"/>
        <dbReference type="ChEBI" id="CHEBI:456216"/>
        <dbReference type="EC" id="2.7.10.1"/>
    </reaction>
</comment>
<evidence type="ECO:0000256" key="9">
    <source>
        <dbReference type="ARBA" id="ARBA00022989"/>
    </source>
</evidence>
<dbReference type="InterPro" id="IPR001245">
    <property type="entry name" value="Ser-Thr/Tyr_kinase_cat_dom"/>
</dbReference>
<feature type="chain" id="PRO_5026047412" evidence="16">
    <location>
        <begin position="28"/>
        <end position="1651"/>
    </location>
</feature>
<evidence type="ECO:0000256" key="1">
    <source>
        <dbReference type="ARBA" id="ARBA00004479"/>
    </source>
</evidence>
<dbReference type="PROSITE" id="PS50011">
    <property type="entry name" value="PROTEIN_KINASE_DOM"/>
    <property type="match status" value="1"/>
</dbReference>
<dbReference type="GO" id="GO:0043235">
    <property type="term" value="C:receptor complex"/>
    <property type="evidence" value="ECO:0007669"/>
    <property type="project" value="TreeGrafter"/>
</dbReference>
<gene>
    <name evidence="18" type="primary">V-ROS</name>
    <name evidence="18" type="ORF">g.9512</name>
</gene>